<accession>A0A976FPE3</accession>
<name>A0A976FPE3_BRELC</name>
<dbReference type="GeneID" id="94343948"/>
<evidence type="ECO:0000313" key="1">
    <source>
        <dbReference type="EMBL" id="TDH70144.1"/>
    </source>
</evidence>
<protein>
    <submittedName>
        <fullName evidence="1">Uncharacterized protein</fullName>
    </submittedName>
</protein>
<dbReference type="InterPro" id="IPR011989">
    <property type="entry name" value="ARM-like"/>
</dbReference>
<dbReference type="OrthoDB" id="435593at2759"/>
<keyword evidence="2" id="KW-1185">Reference proteome</keyword>
<reference evidence="1 2" key="1">
    <citation type="journal article" date="2021" name="Genome Biol.">
        <title>AFLAP: assembly-free linkage analysis pipeline using k-mers from genome sequencing data.</title>
        <authorList>
            <person name="Fletcher K."/>
            <person name="Zhang L."/>
            <person name="Gil J."/>
            <person name="Han R."/>
            <person name="Cavanaugh K."/>
            <person name="Michelmore R."/>
        </authorList>
    </citation>
    <scope>NUCLEOTIDE SEQUENCE [LARGE SCALE GENOMIC DNA]</scope>
    <source>
        <strain evidence="1 2">SF5</strain>
    </source>
</reference>
<comment type="caution">
    <text evidence="1">The sequence shown here is derived from an EMBL/GenBank/DDBJ whole genome shotgun (WGS) entry which is preliminary data.</text>
</comment>
<organism evidence="1 2">
    <name type="scientific">Bremia lactucae</name>
    <name type="common">Lettuce downy mildew</name>
    <dbReference type="NCBI Taxonomy" id="4779"/>
    <lineage>
        <taxon>Eukaryota</taxon>
        <taxon>Sar</taxon>
        <taxon>Stramenopiles</taxon>
        <taxon>Oomycota</taxon>
        <taxon>Peronosporomycetes</taxon>
        <taxon>Peronosporales</taxon>
        <taxon>Peronosporaceae</taxon>
        <taxon>Bremia</taxon>
    </lineage>
</organism>
<dbReference type="RefSeq" id="XP_067819643.1">
    <property type="nucleotide sequence ID" value="XM_067958277.1"/>
</dbReference>
<dbReference type="Gene3D" id="1.25.10.10">
    <property type="entry name" value="Leucine-rich Repeat Variant"/>
    <property type="match status" value="1"/>
</dbReference>
<sequence length="306" mass="34027">MAAIWFRRVRVAHLSQLLASSSISGDAGKLAFLLIFSRSVCKEVDDAFIDKDAMEMHLNALSGEMVALIGKIVLTKINQNARVASLHGKASMSIPCVIVCLGKAMLLEAFYTLLTKFIGVASYPIPAHLEETLCFVAKKLLKTQNTCQNVVAAKEDEMSFQHFVGEENPQESQALGEFILYLGSHPTLANWSLTLSSEWSFKMDLSRGELVSLQHDAFVQLFKVMLKLCQFPSGSAEEMDALELDDLRAFRKGLHGVTEVFISILSLLKEQYLAHLLSLFVTTRPTADEIKKKLSTHTPELENMML</sequence>
<proteinExistence type="predicted"/>
<gene>
    <name evidence="1" type="ORF">CCR75_000169</name>
</gene>
<evidence type="ECO:0000313" key="2">
    <source>
        <dbReference type="Proteomes" id="UP000294530"/>
    </source>
</evidence>
<dbReference type="AlphaFoldDB" id="A0A976FPE3"/>
<dbReference type="EMBL" id="SHOA02000010">
    <property type="protein sequence ID" value="TDH70144.1"/>
    <property type="molecule type" value="Genomic_DNA"/>
</dbReference>
<dbReference type="KEGG" id="blac:94343948"/>
<dbReference type="Proteomes" id="UP000294530">
    <property type="component" value="Unassembled WGS sequence"/>
</dbReference>